<protein>
    <submittedName>
        <fullName evidence="1">Uncharacterized protein</fullName>
    </submittedName>
</protein>
<sequence>MPNFSTFSIYEKEMRTFIDKVVATTSLDKEKLTTWFYSEGIMQFRGGQAADYYPYVNENLSQFSHRPLISKQHTMGQILTGFMTLKNTFIKQFANDQPELQNKLEELFILNFYNAMENHLPFLVIQSQVSSELNAYQDKNGPLEPAKALELSIKLFGEKNTKVPNLEEDFKNQITLMKEFLEHLKQGISDQKFFQPASNTVAKTITPTFTPQQ</sequence>
<dbReference type="PATRIC" id="fig|449.7.peg.1917"/>
<organism evidence="1 2">
    <name type="scientific">Legionella hackeliae</name>
    <dbReference type="NCBI Taxonomy" id="449"/>
    <lineage>
        <taxon>Bacteria</taxon>
        <taxon>Pseudomonadati</taxon>
        <taxon>Pseudomonadota</taxon>
        <taxon>Gammaproteobacteria</taxon>
        <taxon>Legionellales</taxon>
        <taxon>Legionellaceae</taxon>
        <taxon>Legionella</taxon>
    </lineage>
</organism>
<evidence type="ECO:0000313" key="1">
    <source>
        <dbReference type="EMBL" id="CEK09250.1"/>
    </source>
</evidence>
<dbReference type="OrthoDB" id="5648821at2"/>
<dbReference type="KEGG" id="lha:LHA_0134"/>
<dbReference type="HOGENOM" id="CLU_1293054_0_0_6"/>
<gene>
    <name evidence="1" type="ORF">LHA_0134</name>
</gene>
<reference evidence="2" key="1">
    <citation type="submission" date="2014-09" db="EMBL/GenBank/DDBJ databases">
        <authorList>
            <person name="Gomez-Valero L."/>
        </authorList>
    </citation>
    <scope>NUCLEOTIDE SEQUENCE [LARGE SCALE GENOMIC DNA]</scope>
    <source>
        <strain evidence="2">ATCC35250</strain>
    </source>
</reference>
<dbReference type="Proteomes" id="UP000032803">
    <property type="component" value="Chromosome I"/>
</dbReference>
<name>A0A0A8UK62_LEGHA</name>
<proteinExistence type="predicted"/>
<dbReference type="EMBL" id="LN681225">
    <property type="protein sequence ID" value="CEK09250.1"/>
    <property type="molecule type" value="Genomic_DNA"/>
</dbReference>
<dbReference type="RefSeq" id="WP_045104817.1">
    <property type="nucleotide sequence ID" value="NZ_LN681225.1"/>
</dbReference>
<evidence type="ECO:0000313" key="2">
    <source>
        <dbReference type="Proteomes" id="UP000032803"/>
    </source>
</evidence>
<dbReference type="AlphaFoldDB" id="A0A0A8UK62"/>
<accession>A0A0A8UK62</accession>
<keyword evidence="2" id="KW-1185">Reference proteome</keyword>